<organism evidence="3 4">
    <name type="scientific">Rhizobium helianthi</name>
    <dbReference type="NCBI Taxonomy" id="1132695"/>
    <lineage>
        <taxon>Bacteria</taxon>
        <taxon>Pseudomonadati</taxon>
        <taxon>Pseudomonadota</taxon>
        <taxon>Alphaproteobacteria</taxon>
        <taxon>Hyphomicrobiales</taxon>
        <taxon>Rhizobiaceae</taxon>
        <taxon>Rhizobium/Agrobacterium group</taxon>
        <taxon>Rhizobium</taxon>
    </lineage>
</organism>
<dbReference type="SUPFAM" id="SSF103481">
    <property type="entry name" value="Multidrug resistance efflux transporter EmrE"/>
    <property type="match status" value="2"/>
</dbReference>
<feature type="transmembrane region" description="Helical" evidence="1">
    <location>
        <begin position="172"/>
        <end position="195"/>
    </location>
</feature>
<feature type="transmembrane region" description="Helical" evidence="1">
    <location>
        <begin position="100"/>
        <end position="125"/>
    </location>
</feature>
<feature type="transmembrane region" description="Helical" evidence="1">
    <location>
        <begin position="30"/>
        <end position="51"/>
    </location>
</feature>
<accession>A0ABW4M723</accession>
<feature type="transmembrane region" description="Helical" evidence="1">
    <location>
        <begin position="207"/>
        <end position="227"/>
    </location>
</feature>
<name>A0ABW4M723_9HYPH</name>
<dbReference type="Pfam" id="PF00892">
    <property type="entry name" value="EamA"/>
    <property type="match status" value="1"/>
</dbReference>
<keyword evidence="1" id="KW-0812">Transmembrane</keyword>
<gene>
    <name evidence="3" type="ORF">ACFSE1_12765</name>
</gene>
<feature type="transmembrane region" description="Helical" evidence="1">
    <location>
        <begin position="233"/>
        <end position="252"/>
    </location>
</feature>
<dbReference type="Proteomes" id="UP001597322">
    <property type="component" value="Unassembled WGS sequence"/>
</dbReference>
<keyword evidence="4" id="KW-1185">Reference proteome</keyword>
<feature type="transmembrane region" description="Helical" evidence="1">
    <location>
        <begin position="137"/>
        <end position="157"/>
    </location>
</feature>
<sequence length="276" mass="29196">MSPTVIALALTAAVMHASWNAFLRSGADRLWSITVMGVTGIVAALPLMLYYPLPSLTGFGFILTSALLQVAYSVFLVFAYRLGDLGQVYPIVRGSVPLLVSFGGFLITGQVLTGGQLIGVALVAIGIMSLSIGQHRAPLSSILWALLTGVIIATYATVDSNGVRHFADPKAYAAWVLFTYGVALILAYTIMRGPFRMNLADRECKKALLAGVFVLIAYGVVIIAYSMGPAGPITAIRETSVVFAMIIGRLFLGETLTPKRIIACVIVAVGAIAIGR</sequence>
<dbReference type="EMBL" id="JBHUEQ010000023">
    <property type="protein sequence ID" value="MFD1746338.1"/>
    <property type="molecule type" value="Genomic_DNA"/>
</dbReference>
<comment type="caution">
    <text evidence="3">The sequence shown here is derived from an EMBL/GenBank/DDBJ whole genome shotgun (WGS) entry which is preliminary data.</text>
</comment>
<keyword evidence="1" id="KW-0472">Membrane</keyword>
<feature type="domain" description="EamA" evidence="2">
    <location>
        <begin position="140"/>
        <end position="274"/>
    </location>
</feature>
<feature type="transmembrane region" description="Helical" evidence="1">
    <location>
        <begin position="58"/>
        <end position="80"/>
    </location>
</feature>
<evidence type="ECO:0000259" key="2">
    <source>
        <dbReference type="Pfam" id="PF00892"/>
    </source>
</evidence>
<evidence type="ECO:0000256" key="1">
    <source>
        <dbReference type="SAM" id="Phobius"/>
    </source>
</evidence>
<reference evidence="4" key="1">
    <citation type="journal article" date="2019" name="Int. J. Syst. Evol. Microbiol.">
        <title>The Global Catalogue of Microorganisms (GCM) 10K type strain sequencing project: providing services to taxonomists for standard genome sequencing and annotation.</title>
        <authorList>
            <consortium name="The Broad Institute Genomics Platform"/>
            <consortium name="The Broad Institute Genome Sequencing Center for Infectious Disease"/>
            <person name="Wu L."/>
            <person name="Ma J."/>
        </authorList>
    </citation>
    <scope>NUCLEOTIDE SEQUENCE [LARGE SCALE GENOMIC DNA]</scope>
    <source>
        <strain evidence="4">CG52</strain>
    </source>
</reference>
<protein>
    <submittedName>
        <fullName evidence="3">EamA family transporter</fullName>
    </submittedName>
</protein>
<dbReference type="Gene3D" id="1.10.3730.20">
    <property type="match status" value="2"/>
</dbReference>
<dbReference type="RefSeq" id="WP_377401759.1">
    <property type="nucleotide sequence ID" value="NZ_JBHUEQ010000023.1"/>
</dbReference>
<dbReference type="InterPro" id="IPR037185">
    <property type="entry name" value="EmrE-like"/>
</dbReference>
<evidence type="ECO:0000313" key="3">
    <source>
        <dbReference type="EMBL" id="MFD1746338.1"/>
    </source>
</evidence>
<dbReference type="InterPro" id="IPR000620">
    <property type="entry name" value="EamA_dom"/>
</dbReference>
<proteinExistence type="predicted"/>
<evidence type="ECO:0000313" key="4">
    <source>
        <dbReference type="Proteomes" id="UP001597322"/>
    </source>
</evidence>
<keyword evidence="1" id="KW-1133">Transmembrane helix</keyword>